<gene>
    <name evidence="3" type="ORF">VCR31J2_1310863</name>
</gene>
<dbReference type="PIRSF" id="PIRSF016919">
    <property type="entry name" value="HupE_UreJ"/>
    <property type="match status" value="1"/>
</dbReference>
<feature type="transmembrane region" description="Helical" evidence="1">
    <location>
        <begin position="117"/>
        <end position="134"/>
    </location>
</feature>
<comment type="caution">
    <text evidence="3">The sequence shown here is derived from an EMBL/GenBank/DDBJ whole genome shotgun (WGS) entry which is preliminary data.</text>
</comment>
<reference evidence="3 4" key="1">
    <citation type="submission" date="2014-06" db="EMBL/GenBank/DDBJ databases">
        <authorList>
            <person name="Le Roux F."/>
        </authorList>
    </citation>
    <scope>NUCLEOTIDE SEQUENCE [LARGE SCALE GENOMIC DNA]</scope>
    <source>
        <strain evidence="3 4">J2-31</strain>
    </source>
</reference>
<keyword evidence="4" id="KW-1185">Reference proteome</keyword>
<keyword evidence="1" id="KW-1133">Transmembrane helix</keyword>
<keyword evidence="1" id="KW-0472">Membrane</keyword>
<feature type="chain" id="PRO_5041735859" evidence="2">
    <location>
        <begin position="20"/>
        <end position="194"/>
    </location>
</feature>
<evidence type="ECO:0000313" key="3">
    <source>
        <dbReference type="EMBL" id="CDT80252.1"/>
    </source>
</evidence>
<feature type="transmembrane region" description="Helical" evidence="1">
    <location>
        <begin position="66"/>
        <end position="87"/>
    </location>
</feature>
<keyword evidence="1" id="KW-0812">Transmembrane</keyword>
<feature type="transmembrane region" description="Helical" evidence="1">
    <location>
        <begin position="35"/>
        <end position="54"/>
    </location>
</feature>
<dbReference type="Proteomes" id="UP000041625">
    <property type="component" value="Unassembled WGS sequence"/>
</dbReference>
<accession>A0AA86XTY6</accession>
<evidence type="ECO:0000313" key="4">
    <source>
        <dbReference type="Proteomes" id="UP000041625"/>
    </source>
</evidence>
<evidence type="ECO:0000256" key="1">
    <source>
        <dbReference type="SAM" id="Phobius"/>
    </source>
</evidence>
<dbReference type="AlphaFoldDB" id="A0AA86XTY6"/>
<organism evidence="3 4">
    <name type="scientific">Vibrio coralliirubri</name>
    <dbReference type="NCBI Taxonomy" id="1516159"/>
    <lineage>
        <taxon>Bacteria</taxon>
        <taxon>Pseudomonadati</taxon>
        <taxon>Pseudomonadota</taxon>
        <taxon>Gammaproteobacteria</taxon>
        <taxon>Vibrionales</taxon>
        <taxon>Vibrionaceae</taxon>
        <taxon>Vibrio</taxon>
    </lineage>
</organism>
<evidence type="ECO:0000256" key="2">
    <source>
        <dbReference type="SAM" id="SignalP"/>
    </source>
</evidence>
<keyword evidence="2" id="KW-0732">Signal</keyword>
<sequence length="194" mass="20315">MKIIFPLLGLLLASPTAFAHVVESHSGIASGLLHPLTGWDHALVMIGIGIAAAVNAKSNAKIREYIAATLVLALLVGSGVASGGWVIKAFESLITLSIVITGVVVMLGLLKKPLEKVTYMCTAAIAMVHGYTHLIETPHSVGSMPFIIGVCISSIAIYYFGVALGKLTLHHSNIKKISMVVGSMYLLIGALVSI</sequence>
<protein>
    <submittedName>
        <fullName evidence="3">Urease accessory protein UreJ</fullName>
    </submittedName>
</protein>
<proteinExistence type="predicted"/>
<feature type="signal peptide" evidence="2">
    <location>
        <begin position="1"/>
        <end position="19"/>
    </location>
</feature>
<dbReference type="Pfam" id="PF04955">
    <property type="entry name" value="HupE_UreJ"/>
    <property type="match status" value="1"/>
</dbReference>
<dbReference type="EMBL" id="CCKJ01000037">
    <property type="protein sequence ID" value="CDT80252.1"/>
    <property type="molecule type" value="Genomic_DNA"/>
</dbReference>
<dbReference type="InterPro" id="IPR007038">
    <property type="entry name" value="HupE_UreJ"/>
</dbReference>
<name>A0AA86XTY6_9VIBR</name>
<feature type="transmembrane region" description="Helical" evidence="1">
    <location>
        <begin position="93"/>
        <end position="110"/>
    </location>
</feature>
<feature type="transmembrane region" description="Helical" evidence="1">
    <location>
        <begin position="146"/>
        <end position="165"/>
    </location>
</feature>
<dbReference type="RefSeq" id="WP_050651289.1">
    <property type="nucleotide sequence ID" value="NZ_LK933979.1"/>
</dbReference>